<feature type="transmembrane region" description="Helical" evidence="5">
    <location>
        <begin position="308"/>
        <end position="333"/>
    </location>
</feature>
<dbReference type="Gene3D" id="1.10.1450.10">
    <property type="entry name" value="Tetraspanin"/>
    <property type="match status" value="1"/>
</dbReference>
<gene>
    <name evidence="6" type="ORF">D915_004328</name>
</gene>
<dbReference type="SUPFAM" id="SSF48652">
    <property type="entry name" value="Tetraspanin"/>
    <property type="match status" value="1"/>
</dbReference>
<name>A0A4E0R873_FASHE</name>
<keyword evidence="2 5" id="KW-0812">Transmembrane</keyword>
<dbReference type="InterPro" id="IPR008952">
    <property type="entry name" value="Tetraspanin_EC2_sf"/>
</dbReference>
<feature type="transmembrane region" description="Helical" evidence="5">
    <location>
        <begin position="108"/>
        <end position="128"/>
    </location>
</feature>
<keyword evidence="7" id="KW-1185">Reference proteome</keyword>
<organism evidence="6 7">
    <name type="scientific">Fasciola hepatica</name>
    <name type="common">Liver fluke</name>
    <dbReference type="NCBI Taxonomy" id="6192"/>
    <lineage>
        <taxon>Eukaryota</taxon>
        <taxon>Metazoa</taxon>
        <taxon>Spiralia</taxon>
        <taxon>Lophotrochozoa</taxon>
        <taxon>Platyhelminthes</taxon>
        <taxon>Trematoda</taxon>
        <taxon>Digenea</taxon>
        <taxon>Plagiorchiida</taxon>
        <taxon>Echinostomata</taxon>
        <taxon>Echinostomatoidea</taxon>
        <taxon>Fasciolidae</taxon>
        <taxon>Fasciola</taxon>
    </lineage>
</organism>
<evidence type="ECO:0000256" key="3">
    <source>
        <dbReference type="ARBA" id="ARBA00022989"/>
    </source>
</evidence>
<evidence type="ECO:0000256" key="4">
    <source>
        <dbReference type="ARBA" id="ARBA00023136"/>
    </source>
</evidence>
<dbReference type="EMBL" id="JXXN02001362">
    <property type="protein sequence ID" value="THD24939.1"/>
    <property type="molecule type" value="Genomic_DNA"/>
</dbReference>
<accession>A0A4E0R873</accession>
<evidence type="ECO:0000313" key="7">
    <source>
        <dbReference type="Proteomes" id="UP000230066"/>
    </source>
</evidence>
<protein>
    <submittedName>
        <fullName evidence="6">Tetraspanin-6</fullName>
    </submittedName>
</protein>
<evidence type="ECO:0000256" key="2">
    <source>
        <dbReference type="ARBA" id="ARBA00022692"/>
    </source>
</evidence>
<feature type="transmembrane region" description="Helical" evidence="5">
    <location>
        <begin position="76"/>
        <end position="96"/>
    </location>
</feature>
<dbReference type="InterPro" id="IPR018499">
    <property type="entry name" value="Tetraspanin/Peripherin"/>
</dbReference>
<evidence type="ECO:0000313" key="6">
    <source>
        <dbReference type="EMBL" id="THD24939.1"/>
    </source>
</evidence>
<dbReference type="GO" id="GO:0016020">
    <property type="term" value="C:membrane"/>
    <property type="evidence" value="ECO:0007669"/>
    <property type="project" value="UniProtKB-SubCell"/>
</dbReference>
<dbReference type="AlphaFoldDB" id="A0A4E0R873"/>
<evidence type="ECO:0000256" key="1">
    <source>
        <dbReference type="ARBA" id="ARBA00004141"/>
    </source>
</evidence>
<keyword evidence="4 5" id="KW-0472">Membrane</keyword>
<reference evidence="6" key="1">
    <citation type="submission" date="2019-03" db="EMBL/GenBank/DDBJ databases">
        <title>Improved annotation for the trematode Fasciola hepatica.</title>
        <authorList>
            <person name="Choi Y.-J."/>
            <person name="Martin J."/>
            <person name="Mitreva M."/>
        </authorList>
    </citation>
    <scope>NUCLEOTIDE SEQUENCE [LARGE SCALE GENOMIC DNA]</scope>
</reference>
<dbReference type="Proteomes" id="UP000230066">
    <property type="component" value="Unassembled WGS sequence"/>
</dbReference>
<proteinExistence type="predicted"/>
<evidence type="ECO:0000256" key="5">
    <source>
        <dbReference type="SAM" id="Phobius"/>
    </source>
</evidence>
<dbReference type="Pfam" id="PF00335">
    <property type="entry name" value="Tetraspanin"/>
    <property type="match status" value="1"/>
</dbReference>
<feature type="transmembrane region" description="Helical" evidence="5">
    <location>
        <begin position="9"/>
        <end position="33"/>
    </location>
</feature>
<comment type="caution">
    <text evidence="6">The sequence shown here is derived from an EMBL/GenBank/DDBJ whole genome shotgun (WGS) entry which is preliminary data.</text>
</comment>
<keyword evidence="3 5" id="KW-1133">Transmembrane helix</keyword>
<sequence length="336" mass="37507">MCNCTCRIILFVVNFAVGTVAFLGMIAGALLTWGKAFINEQLTQAIGPLIERIYGQEMAADVMHISELVLRFTSPFGLVIFIICLIVTAICFFGFCGSCCNNGICLKVYIGLLCVMLVVEISLMAFYYSNRPLMYDVAENMFNQSLVQYRSFSAEEPSSVLFNVMMPALNCCGIHNGSDFKNAIKFERQMLINNEVINLQYPYPCCKLDSNFKPLYPDCPKTFTEENSNVNIGCWTAIEPYLVHTSNVAALIGLIVLLIQYPYPCCKLDSNFKPLYPDCPKTFTEENSNVNIGCWTAIEPYLVHTSNVAALIGLIVLLIQLLLVILSIITVALNRF</sequence>
<comment type="subcellular location">
    <subcellularLocation>
        <location evidence="1">Membrane</location>
        <topology evidence="1">Multi-pass membrane protein</topology>
    </subcellularLocation>
</comment>